<feature type="compositionally biased region" description="Basic and acidic residues" evidence="10">
    <location>
        <begin position="129"/>
        <end position="139"/>
    </location>
</feature>
<keyword evidence="4 8" id="KW-0677">Repeat</keyword>
<comment type="subcellular location">
    <subcellularLocation>
        <location evidence="1 8">Nucleus</location>
    </subcellularLocation>
</comment>
<dbReference type="SMART" id="SM00320">
    <property type="entry name" value="WD40"/>
    <property type="match status" value="3"/>
</dbReference>
<dbReference type="HAMAP" id="MF_03056">
    <property type="entry name" value="TRM82"/>
    <property type="match status" value="1"/>
</dbReference>
<dbReference type="InterPro" id="IPR019775">
    <property type="entry name" value="WD40_repeat_CS"/>
</dbReference>
<evidence type="ECO:0000256" key="9">
    <source>
        <dbReference type="PROSITE-ProRule" id="PRU00221"/>
    </source>
</evidence>
<evidence type="ECO:0000256" key="3">
    <source>
        <dbReference type="ARBA" id="ARBA00022694"/>
    </source>
</evidence>
<evidence type="ECO:0000256" key="4">
    <source>
        <dbReference type="ARBA" id="ARBA00022737"/>
    </source>
</evidence>
<evidence type="ECO:0000256" key="2">
    <source>
        <dbReference type="ARBA" id="ARBA00022574"/>
    </source>
</evidence>
<proteinExistence type="inferred from homology"/>
<evidence type="ECO:0000256" key="6">
    <source>
        <dbReference type="ARBA" id="ARBA00093337"/>
    </source>
</evidence>
<organism evidence="11 12">
    <name type="scientific">Parascaris univalens</name>
    <name type="common">Nematode worm</name>
    <dbReference type="NCBI Taxonomy" id="6257"/>
    <lineage>
        <taxon>Eukaryota</taxon>
        <taxon>Metazoa</taxon>
        <taxon>Ecdysozoa</taxon>
        <taxon>Nematoda</taxon>
        <taxon>Chromadorea</taxon>
        <taxon>Rhabditida</taxon>
        <taxon>Spirurina</taxon>
        <taxon>Ascaridomorpha</taxon>
        <taxon>Ascaridoidea</taxon>
        <taxon>Ascarididae</taxon>
        <taxon>Parascaris</taxon>
    </lineage>
</organism>
<evidence type="ECO:0000313" key="11">
    <source>
        <dbReference type="Proteomes" id="UP000887569"/>
    </source>
</evidence>
<feature type="repeat" description="WD" evidence="9">
    <location>
        <begin position="242"/>
        <end position="272"/>
    </location>
</feature>
<reference evidence="12" key="1">
    <citation type="submission" date="2022-11" db="UniProtKB">
        <authorList>
            <consortium name="WormBaseParasite"/>
        </authorList>
    </citation>
    <scope>IDENTIFICATION</scope>
</reference>
<evidence type="ECO:0000256" key="8">
    <source>
        <dbReference type="HAMAP-Rule" id="MF_03056"/>
    </source>
</evidence>
<evidence type="ECO:0000256" key="7">
    <source>
        <dbReference type="ARBA" id="ARBA00093542"/>
    </source>
</evidence>
<name>A0A915BNT5_PARUN</name>
<dbReference type="Pfam" id="PF00400">
    <property type="entry name" value="WD40"/>
    <property type="match status" value="2"/>
</dbReference>
<evidence type="ECO:0000313" key="12">
    <source>
        <dbReference type="WBParaSite" id="PgR048_g071_t01"/>
    </source>
</evidence>
<dbReference type="InterPro" id="IPR001680">
    <property type="entry name" value="WD40_rpt"/>
</dbReference>
<comment type="subunit">
    <text evidence="7">Forms a heterodimer with the catalytic subunit Mettl1. Interacts with mei-P26 and weakly interacts with bgcn; required for the function or formation of the mei-P26-bgcn-bam-sxl complex. Interacts with nanos; may be involved in mei-P26-dependent derepression of the BMP signaling pathway. Interacts with Myc; the interaction may be mediated by mei-P26 and may be involved in the regulation of ribosome biogenesis.</text>
</comment>
<evidence type="ECO:0000256" key="1">
    <source>
        <dbReference type="ARBA" id="ARBA00004123"/>
    </source>
</evidence>
<dbReference type="GO" id="GO:0005634">
    <property type="term" value="C:nucleus"/>
    <property type="evidence" value="ECO:0007669"/>
    <property type="project" value="UniProtKB-SubCell"/>
</dbReference>
<sequence>MAPSSYLPESLKCVDASVTHLALELLLSFLESFYRQMARVHCNDGRIVITTKTEIAIFTFEVNGVKLNLKAQQVLNVDVTVDEIPQLPDVAVDELLPAANTLEDSRKNCKFGKKNGSGARKQCKNTKNVGDDKSANEDRRGEIDKQILASAFSRDGSLFAVVTSMKTCLVYDTRQEWKQRRRPFRVPKAPTAVTFDADTSHVIVADRAGNVCRYMLDECANRTANVHVDINGEQSCYEGDPLVGHVSMVLDVSLSEDGRFVLSADRDEKLRISRYPQSFVIHRFCLGHTSYISSLCVDGRFAFTSGGDGTIRVWDIEVGAAVSTCDRFAKKPVHCIRKYSSLKAEPKEKVMLAVVPKESDSVTLMLYDSSSSSFAVMCELKLPQSVLDVAFCGSDHIVAITNNSILFGEIKADGELDVVEGVDGSLIESLQAAHDGLPPLEKKVGFNNVGEYQQRKNERIQSRKRKAQDVL</sequence>
<dbReference type="SUPFAM" id="SSF50978">
    <property type="entry name" value="WD40 repeat-like"/>
    <property type="match status" value="1"/>
</dbReference>
<dbReference type="Proteomes" id="UP000887569">
    <property type="component" value="Unplaced"/>
</dbReference>
<keyword evidence="3 8" id="KW-0819">tRNA processing</keyword>
<feature type="region of interest" description="Disordered" evidence="10">
    <location>
        <begin position="113"/>
        <end position="139"/>
    </location>
</feature>
<dbReference type="PROSITE" id="PS50082">
    <property type="entry name" value="WD_REPEATS_2"/>
    <property type="match status" value="2"/>
</dbReference>
<evidence type="ECO:0000256" key="10">
    <source>
        <dbReference type="SAM" id="MobiDB-lite"/>
    </source>
</evidence>
<keyword evidence="11" id="KW-1185">Reference proteome</keyword>
<dbReference type="PROSITE" id="PS00678">
    <property type="entry name" value="WD_REPEATS_1"/>
    <property type="match status" value="1"/>
</dbReference>
<dbReference type="InterPro" id="IPR028884">
    <property type="entry name" value="Trm82"/>
</dbReference>
<dbReference type="GO" id="GO:0043527">
    <property type="term" value="C:tRNA methyltransferase complex"/>
    <property type="evidence" value="ECO:0007669"/>
    <property type="project" value="TreeGrafter"/>
</dbReference>
<comment type="function">
    <text evidence="6">Required for the Mettl1-dependent formation of N(7)-methylguanine at position 46 (m7G46) in tRNA. In the Mettl1-wuho methyltransferase complex, it is required to stabilize and induce conformational changes of the catalytic subunit. Required for binding of nanos mRNA and repression of translation by the mei-P26-bgcn-bam-sxl complex. May cooperate with mei-P26 and nanos to derepress the BMP signaling pathway. May cooperate with mei-P26 to suppress expression of a subset of microRNAs. May cooperate with mei-P26 to regulate bam expression levels in germline cells during gametogenesis. Required to promote mitosis to meiosis transition during gametogenesis. May regulate germline cell division in part by regulating ribosome biogenesis.</text>
</comment>
<comment type="pathway">
    <text evidence="8">tRNA modification; N(7)-methylguanine-tRNA biosynthesis.</text>
</comment>
<dbReference type="WBParaSite" id="PgR048_g071_t01">
    <property type="protein sequence ID" value="PgR048_g071_t01"/>
    <property type="gene ID" value="PgR048_g071"/>
</dbReference>
<dbReference type="PANTHER" id="PTHR16288">
    <property type="entry name" value="WD40 REPEAT PROTEIN 4"/>
    <property type="match status" value="1"/>
</dbReference>
<evidence type="ECO:0000256" key="5">
    <source>
        <dbReference type="ARBA" id="ARBA00023242"/>
    </source>
</evidence>
<comment type="similarity">
    <text evidence="8">Belongs to the WD repeat TRM82 family.</text>
</comment>
<accession>A0A915BNT5</accession>
<dbReference type="InterPro" id="IPR036322">
    <property type="entry name" value="WD40_repeat_dom_sf"/>
</dbReference>
<dbReference type="InterPro" id="IPR015943">
    <property type="entry name" value="WD40/YVTN_repeat-like_dom_sf"/>
</dbReference>
<keyword evidence="5 8" id="KW-0539">Nucleus</keyword>
<dbReference type="PANTHER" id="PTHR16288:SF0">
    <property type="entry name" value="TRNA (GUANINE-N(7)-)-METHYLTRANSFERASE NON-CATALYTIC SUBUNIT WDR4"/>
    <property type="match status" value="1"/>
</dbReference>
<dbReference type="GO" id="GO:0106004">
    <property type="term" value="P:tRNA (guanine-N7)-methylation"/>
    <property type="evidence" value="ECO:0007669"/>
    <property type="project" value="UniProtKB-UniRule"/>
</dbReference>
<comment type="function">
    <text evidence="8">Required for the formation of N(7)-methylguanine at position 46 (m7G46) in tRNA. In the complex, it is required to stabilize and induce conformational changes of the catalytic subunit.</text>
</comment>
<feature type="repeat" description="WD" evidence="9">
    <location>
        <begin position="285"/>
        <end position="324"/>
    </location>
</feature>
<dbReference type="GO" id="GO:0005829">
    <property type="term" value="C:cytosol"/>
    <property type="evidence" value="ECO:0007669"/>
    <property type="project" value="TreeGrafter"/>
</dbReference>
<dbReference type="Gene3D" id="2.130.10.10">
    <property type="entry name" value="YVTN repeat-like/Quinoprotein amine dehydrogenase"/>
    <property type="match status" value="1"/>
</dbReference>
<protein>
    <recommendedName>
        <fullName evidence="8">tRNA (guanine-N(7)-)-methyltransferase non-catalytic subunit</fullName>
    </recommendedName>
    <alternativeName>
        <fullName evidence="8">WD repeat-containing protein 4 homolog</fullName>
    </alternativeName>
</protein>
<keyword evidence="2 8" id="KW-0853">WD repeat</keyword>
<dbReference type="AlphaFoldDB" id="A0A915BNT5"/>